<organism evidence="8 9">
    <name type="scientific">Roseovarius mucosus</name>
    <dbReference type="NCBI Taxonomy" id="215743"/>
    <lineage>
        <taxon>Bacteria</taxon>
        <taxon>Pseudomonadati</taxon>
        <taxon>Pseudomonadota</taxon>
        <taxon>Alphaproteobacteria</taxon>
        <taxon>Rhodobacterales</taxon>
        <taxon>Roseobacteraceae</taxon>
        <taxon>Roseovarius</taxon>
    </lineage>
</organism>
<dbReference type="InterPro" id="IPR023603">
    <property type="entry name" value="Low_specificity_L-TA-like"/>
</dbReference>
<evidence type="ECO:0000256" key="6">
    <source>
        <dbReference type="PIRSR" id="PIRSR017617-1"/>
    </source>
</evidence>
<evidence type="ECO:0000256" key="4">
    <source>
        <dbReference type="ARBA" id="ARBA00022898"/>
    </source>
</evidence>
<protein>
    <submittedName>
        <fullName evidence="8">L-allo-threonine aldolase</fullName>
        <ecNumber evidence="8">4.1.2.49</ecNumber>
    </submittedName>
</protein>
<evidence type="ECO:0000256" key="3">
    <source>
        <dbReference type="ARBA" id="ARBA00011881"/>
    </source>
</evidence>
<dbReference type="NCBIfam" id="NF041359">
    <property type="entry name" value="GntG_guanitoxin"/>
    <property type="match status" value="1"/>
</dbReference>
<dbReference type="SUPFAM" id="SSF53383">
    <property type="entry name" value="PLP-dependent transferases"/>
    <property type="match status" value="1"/>
</dbReference>
<comment type="subunit">
    <text evidence="3">Homotetramer.</text>
</comment>
<dbReference type="Proteomes" id="UP000192273">
    <property type="component" value="Chromosome"/>
</dbReference>
<dbReference type="PANTHER" id="PTHR48097:SF9">
    <property type="entry name" value="L-THREONINE ALDOLASE"/>
    <property type="match status" value="1"/>
</dbReference>
<dbReference type="AlphaFoldDB" id="A0A1V0RRT3"/>
<dbReference type="GO" id="GO:0006567">
    <property type="term" value="P:L-threonine catabolic process"/>
    <property type="evidence" value="ECO:0007669"/>
    <property type="project" value="TreeGrafter"/>
</dbReference>
<dbReference type="GO" id="GO:0006545">
    <property type="term" value="P:glycine biosynthetic process"/>
    <property type="evidence" value="ECO:0007669"/>
    <property type="project" value="TreeGrafter"/>
</dbReference>
<dbReference type="Pfam" id="PF01212">
    <property type="entry name" value="Beta_elim_lyase"/>
    <property type="match status" value="1"/>
</dbReference>
<dbReference type="InterPro" id="IPR015424">
    <property type="entry name" value="PyrdxlP-dep_Trfase"/>
</dbReference>
<dbReference type="PIRSF" id="PIRSF017617">
    <property type="entry name" value="Thr_aldolase"/>
    <property type="match status" value="1"/>
</dbReference>
<dbReference type="EC" id="4.1.2.49" evidence="8"/>
<comment type="cofactor">
    <cofactor evidence="1">
        <name>pyridoxal 5'-phosphate</name>
        <dbReference type="ChEBI" id="CHEBI:597326"/>
    </cofactor>
</comment>
<dbReference type="Gene3D" id="3.90.1150.10">
    <property type="entry name" value="Aspartate Aminotransferase, domain 1"/>
    <property type="match status" value="1"/>
</dbReference>
<gene>
    <name evidence="8" type="primary">ltaA</name>
    <name evidence="8" type="ORF">ROSMUCSMR3_02855</name>
</gene>
<dbReference type="InterPro" id="IPR015421">
    <property type="entry name" value="PyrdxlP-dep_Trfase_major"/>
</dbReference>
<accession>A0A1V0RRT3</accession>
<dbReference type="InterPro" id="IPR001597">
    <property type="entry name" value="ArAA_b-elim_lyase/Thr_aldolase"/>
</dbReference>
<keyword evidence="4" id="KW-0663">Pyridoxal phosphate</keyword>
<comment type="similarity">
    <text evidence="2">Belongs to the threonine aldolase family.</text>
</comment>
<name>A0A1V0RRT3_9RHOB</name>
<reference evidence="8 9" key="1">
    <citation type="submission" date="2017-03" db="EMBL/GenBank/DDBJ databases">
        <title>Genome Sequence of Roseovarius mucosus strain SMR3 Isolated from a culture of the Diatom Skeletonema marinoi.</title>
        <authorList>
            <person name="Topel M."/>
            <person name="Pinder M."/>
            <person name="Johansson O.N."/>
            <person name="Kourtchenko O."/>
            <person name="Godhe A."/>
            <person name="Clarke A.K."/>
        </authorList>
    </citation>
    <scope>NUCLEOTIDE SEQUENCE [LARGE SCALE GENOMIC DNA]</scope>
    <source>
        <strain evidence="8 9">SMR3</strain>
    </source>
</reference>
<dbReference type="InterPro" id="IPR015422">
    <property type="entry name" value="PyrdxlP-dep_Trfase_small"/>
</dbReference>
<dbReference type="OrthoDB" id="9774495at2"/>
<dbReference type="FunFam" id="3.40.640.10:FF:000030">
    <property type="entry name" value="Low-specificity L-threonine aldolase"/>
    <property type="match status" value="1"/>
</dbReference>
<evidence type="ECO:0000313" key="8">
    <source>
        <dbReference type="EMBL" id="ARE84322.1"/>
    </source>
</evidence>
<keyword evidence="9" id="KW-1185">Reference proteome</keyword>
<feature type="modified residue" description="N6-(pyridoxal phosphate)lysine" evidence="6">
    <location>
        <position position="199"/>
    </location>
</feature>
<dbReference type="PANTHER" id="PTHR48097">
    <property type="entry name" value="L-THREONINE ALDOLASE-RELATED"/>
    <property type="match status" value="1"/>
</dbReference>
<dbReference type="GO" id="GO:0005829">
    <property type="term" value="C:cytosol"/>
    <property type="evidence" value="ECO:0007669"/>
    <property type="project" value="TreeGrafter"/>
</dbReference>
<evidence type="ECO:0000256" key="1">
    <source>
        <dbReference type="ARBA" id="ARBA00001933"/>
    </source>
</evidence>
<evidence type="ECO:0000313" key="9">
    <source>
        <dbReference type="Proteomes" id="UP000192273"/>
    </source>
</evidence>
<dbReference type="KEGG" id="rmm:ROSMUCSMR3_02855"/>
<dbReference type="EMBL" id="CP020474">
    <property type="protein sequence ID" value="ARE84322.1"/>
    <property type="molecule type" value="Genomic_DNA"/>
</dbReference>
<feature type="domain" description="Aromatic amino acid beta-eliminating lyase/threonine aldolase" evidence="7">
    <location>
        <begin position="3"/>
        <end position="287"/>
    </location>
</feature>
<keyword evidence="5 8" id="KW-0456">Lyase</keyword>
<sequence>MHDFYSDTQSRPTRAMREAALDIPLGDERHDADPSTLELCARVADMLGMEAAVFLPSGTMCNEIAIAVHTSPGDEVICTRESHIIFAESGGPAALSGVMMHPVDGKRGMLTREQLSDAIRPRSAHAPRSRLLVAEQTANLAGGAIWPLDQLNTVASAAKAAGLATHLDGARLLNAQVATGIPARDFARGFDSAWIAFTKGLGCPVGAVLAGSRGFVEEAWLLKRRWGGAMRQTGVLTAMCLYALDHHVERLAEDHLLAQSIAARLADLPIIASVMPVETNIVIADLDPQAPDARETSRLLREKNVTVTVVGNRRIRMVTHLDVGPMDADALISALGAISRGS</sequence>
<evidence type="ECO:0000256" key="5">
    <source>
        <dbReference type="ARBA" id="ARBA00023239"/>
    </source>
</evidence>
<evidence type="ECO:0000259" key="7">
    <source>
        <dbReference type="Pfam" id="PF01212"/>
    </source>
</evidence>
<dbReference type="Gene3D" id="3.40.640.10">
    <property type="entry name" value="Type I PLP-dependent aspartate aminotransferase-like (Major domain)"/>
    <property type="match status" value="1"/>
</dbReference>
<evidence type="ECO:0000256" key="2">
    <source>
        <dbReference type="ARBA" id="ARBA00006966"/>
    </source>
</evidence>
<proteinExistence type="inferred from homology"/>
<dbReference type="RefSeq" id="WP_087148879.1">
    <property type="nucleotide sequence ID" value="NZ_CP020474.1"/>
</dbReference>
<dbReference type="GO" id="GO:0008732">
    <property type="term" value="F:L-allo-threonine aldolase activity"/>
    <property type="evidence" value="ECO:0007669"/>
    <property type="project" value="UniProtKB-EC"/>
</dbReference>